<proteinExistence type="predicted"/>
<evidence type="ECO:0000313" key="1">
    <source>
        <dbReference type="EMBL" id="GAA3526843.1"/>
    </source>
</evidence>
<dbReference type="RefSeq" id="WP_345557606.1">
    <property type="nucleotide sequence ID" value="NZ_BAABDQ010000001.1"/>
</dbReference>
<dbReference type="EMBL" id="BAABDQ010000001">
    <property type="protein sequence ID" value="GAA3526843.1"/>
    <property type="molecule type" value="Genomic_DNA"/>
</dbReference>
<dbReference type="Proteomes" id="UP001500630">
    <property type="component" value="Unassembled WGS sequence"/>
</dbReference>
<comment type="caution">
    <text evidence="1">The sequence shown here is derived from an EMBL/GenBank/DDBJ whole genome shotgun (WGS) entry which is preliminary data.</text>
</comment>
<protein>
    <recommendedName>
        <fullName evidence="3">Enoyl reductase</fullName>
    </recommendedName>
</protein>
<sequence>MKPLMALMTAGLLLLDPSPKTVPGGQVGVDQSGKGGRHVDLFVKSAQGVRLSGTGTKGGKGDGFRMKRPCWYEPFLNAEEMWALQTDPRNQTHTAVAQDKHFEDFLKQFDERRGQEGLWWLPSYNKGDPAGAACWGELQSFVFVPPNTTPASGITLEQLAEIARAAMTVPEHTIKLSPDAKSFVNLPTYVWLEGIGEPTRTVTAEVPGFMSVTVVATLQSIKIDPGTTEERAEKNEEGCGTSGKPYVKGSAFTCGVRYLRSSIDQPRETYPLTVSAVWPVTAQGSVVPFQFAPVELEATRDVPVGEIQSNVKP</sequence>
<evidence type="ECO:0000313" key="2">
    <source>
        <dbReference type="Proteomes" id="UP001500630"/>
    </source>
</evidence>
<organism evidence="1 2">
    <name type="scientific">Nonomuraea rosea</name>
    <dbReference type="NCBI Taxonomy" id="638574"/>
    <lineage>
        <taxon>Bacteria</taxon>
        <taxon>Bacillati</taxon>
        <taxon>Actinomycetota</taxon>
        <taxon>Actinomycetes</taxon>
        <taxon>Streptosporangiales</taxon>
        <taxon>Streptosporangiaceae</taxon>
        <taxon>Nonomuraea</taxon>
    </lineage>
</organism>
<keyword evidence="2" id="KW-1185">Reference proteome</keyword>
<name>A0ABP6V144_9ACTN</name>
<accession>A0ABP6V144</accession>
<evidence type="ECO:0008006" key="3">
    <source>
        <dbReference type="Google" id="ProtNLM"/>
    </source>
</evidence>
<reference evidence="2" key="1">
    <citation type="journal article" date="2019" name="Int. J. Syst. Evol. Microbiol.">
        <title>The Global Catalogue of Microorganisms (GCM) 10K type strain sequencing project: providing services to taxonomists for standard genome sequencing and annotation.</title>
        <authorList>
            <consortium name="The Broad Institute Genomics Platform"/>
            <consortium name="The Broad Institute Genome Sequencing Center for Infectious Disease"/>
            <person name="Wu L."/>
            <person name="Ma J."/>
        </authorList>
    </citation>
    <scope>NUCLEOTIDE SEQUENCE [LARGE SCALE GENOMIC DNA]</scope>
    <source>
        <strain evidence="2">JCM 17326</strain>
    </source>
</reference>
<gene>
    <name evidence="1" type="ORF">GCM10022419_001950</name>
</gene>